<dbReference type="GO" id="GO:0005975">
    <property type="term" value="P:carbohydrate metabolic process"/>
    <property type="evidence" value="ECO:0007669"/>
    <property type="project" value="InterPro"/>
</dbReference>
<comment type="caution">
    <text evidence="2">The sequence shown here is derived from an EMBL/GenBank/DDBJ whole genome shotgun (WGS) entry which is preliminary data.</text>
</comment>
<evidence type="ECO:0000313" key="3">
    <source>
        <dbReference type="Proteomes" id="UP000620327"/>
    </source>
</evidence>
<gene>
    <name evidence="2" type="ORF">H8Z83_07065</name>
</gene>
<accession>A0A923MGU7</accession>
<dbReference type="EMBL" id="JACOQI010000005">
    <property type="protein sequence ID" value="MBC5770088.1"/>
    <property type="molecule type" value="Genomic_DNA"/>
</dbReference>
<evidence type="ECO:0008006" key="4">
    <source>
        <dbReference type="Google" id="ProtNLM"/>
    </source>
</evidence>
<reference evidence="2" key="1">
    <citation type="submission" date="2020-08" db="EMBL/GenBank/DDBJ databases">
        <title>Genome public.</title>
        <authorList>
            <person name="Liu C."/>
            <person name="Sun Q."/>
        </authorList>
    </citation>
    <scope>NUCLEOTIDE SEQUENCE</scope>
    <source>
        <strain evidence="2">BX15</strain>
    </source>
</reference>
<feature type="chain" id="PRO_5036826980" description="NodB homology domain-containing protein" evidence="1">
    <location>
        <begin position="25"/>
        <end position="361"/>
    </location>
</feature>
<organism evidence="2 3">
    <name type="scientific">Dysosmobacter segnis</name>
    <dbReference type="NCBI Taxonomy" id="2763042"/>
    <lineage>
        <taxon>Bacteria</taxon>
        <taxon>Bacillati</taxon>
        <taxon>Bacillota</taxon>
        <taxon>Clostridia</taxon>
        <taxon>Eubacteriales</taxon>
        <taxon>Oscillospiraceae</taxon>
        <taxon>Dysosmobacter</taxon>
    </lineage>
</organism>
<dbReference type="SUPFAM" id="SSF88713">
    <property type="entry name" value="Glycoside hydrolase/deacetylase"/>
    <property type="match status" value="1"/>
</dbReference>
<evidence type="ECO:0000256" key="1">
    <source>
        <dbReference type="SAM" id="SignalP"/>
    </source>
</evidence>
<proteinExistence type="predicted"/>
<keyword evidence="3" id="KW-1185">Reference proteome</keyword>
<dbReference type="Proteomes" id="UP000620327">
    <property type="component" value="Unassembled WGS sequence"/>
</dbReference>
<dbReference type="RefSeq" id="WP_187014383.1">
    <property type="nucleotide sequence ID" value="NZ_JACOQI010000005.1"/>
</dbReference>
<keyword evidence="1" id="KW-0732">Signal</keyword>
<sequence>MKKRWAMGLLCCLLLFQLAFPAKAAGSVYFVAAEESVLPVTDATMPFWANGYLYVPASVFTNLGISVINNTAKKMTVLEKDRRAMLFDWAKGTAQDSSGSLFTPGVIQSGGLVFVPASTVANFFGLQYSVTDVTNGYLVWLRSPDFGMSAKDFANAATYNMEERYNAYNKGATSSTTPNVPVTPSAPTRGARIHLCLEADQRTSGLLDALDRANGWATFYCTPDFLESNGELLRRMTASGHAVGILAESGEDTAEQLRRGNEALYRATLGKTRLAYVPDAEETELQALEEVGWRCLTPSMDRSDYKLESSSNASALMKRVSARRGDVSVWLGTTASAAGLREFVISAQGAGHYCRAMTEIG</sequence>
<dbReference type="InterPro" id="IPR011330">
    <property type="entry name" value="Glyco_hydro/deAcase_b/a-brl"/>
</dbReference>
<evidence type="ECO:0000313" key="2">
    <source>
        <dbReference type="EMBL" id="MBC5770088.1"/>
    </source>
</evidence>
<dbReference type="AlphaFoldDB" id="A0A923MGU7"/>
<protein>
    <recommendedName>
        <fullName evidence="4">NodB homology domain-containing protein</fullName>
    </recommendedName>
</protein>
<dbReference type="Gene3D" id="3.20.20.370">
    <property type="entry name" value="Glycoside hydrolase/deacetylase"/>
    <property type="match status" value="1"/>
</dbReference>
<name>A0A923MGU7_9FIRM</name>
<feature type="signal peptide" evidence="1">
    <location>
        <begin position="1"/>
        <end position="24"/>
    </location>
</feature>